<evidence type="ECO:0000259" key="1">
    <source>
        <dbReference type="PROSITE" id="PS51186"/>
    </source>
</evidence>
<dbReference type="EMBL" id="JABWRJ010000010">
    <property type="protein sequence ID" value="MBC3446159.1"/>
    <property type="molecule type" value="Genomic_DNA"/>
</dbReference>
<dbReference type="Pfam" id="PF13508">
    <property type="entry name" value="Acetyltransf_7"/>
    <property type="match status" value="1"/>
</dbReference>
<reference evidence="2" key="2">
    <citation type="submission" date="2020-07" db="EMBL/GenBank/DDBJ databases">
        <authorList>
            <person name="Lood C."/>
            <person name="Girard L."/>
        </authorList>
    </citation>
    <scope>NUCLEOTIDE SEQUENCE</scope>
    <source>
        <strain evidence="2">BW13M1</strain>
    </source>
</reference>
<dbReference type="InterPro" id="IPR016181">
    <property type="entry name" value="Acyl_CoA_acyltransferase"/>
</dbReference>
<protein>
    <submittedName>
        <fullName evidence="2">GNAT family N-acetyltransferase</fullName>
    </submittedName>
</protein>
<proteinExistence type="predicted"/>
<dbReference type="AlphaFoldDB" id="A0A923G8J3"/>
<dbReference type="RefSeq" id="WP_186733040.1">
    <property type="nucleotide sequence ID" value="NZ_JABWRJ020000005.1"/>
</dbReference>
<dbReference type="GO" id="GO:0016747">
    <property type="term" value="F:acyltransferase activity, transferring groups other than amino-acyl groups"/>
    <property type="evidence" value="ECO:0007669"/>
    <property type="project" value="InterPro"/>
</dbReference>
<sequence>MPPLTCTRLPPIQRRLLEQFYRQHGSRMRAAGDGEQWVARSGEIVGGMSLSAVEGGQWLTGLFIAPQWRGQQIASQLLEAALGAATTPTWLFCHPDLAPFYQRLAFSPANTLPESLASRLARYQRSKPLVALVRDQSSATSSPGNSTSV</sequence>
<evidence type="ECO:0000313" key="2">
    <source>
        <dbReference type="EMBL" id="MBC3446159.1"/>
    </source>
</evidence>
<gene>
    <name evidence="2" type="ORF">HU751_10285</name>
</gene>
<comment type="caution">
    <text evidence="2">The sequence shown here is derived from an EMBL/GenBank/DDBJ whole genome shotgun (WGS) entry which is preliminary data.</text>
</comment>
<organism evidence="2">
    <name type="scientific">Pseudomonas peradeniyensis</name>
    <dbReference type="NCBI Taxonomy" id="2745488"/>
    <lineage>
        <taxon>Bacteria</taxon>
        <taxon>Pseudomonadati</taxon>
        <taxon>Pseudomonadota</taxon>
        <taxon>Gammaproteobacteria</taxon>
        <taxon>Pseudomonadales</taxon>
        <taxon>Pseudomonadaceae</taxon>
        <taxon>Pseudomonas</taxon>
    </lineage>
</organism>
<dbReference type="CDD" id="cd04301">
    <property type="entry name" value="NAT_SF"/>
    <property type="match status" value="1"/>
</dbReference>
<name>A0A923G8J3_9PSED</name>
<accession>A0A923G8J3</accession>
<dbReference type="PROSITE" id="PS51186">
    <property type="entry name" value="GNAT"/>
    <property type="match status" value="1"/>
</dbReference>
<reference evidence="2" key="1">
    <citation type="journal article" date="2020" name="Microorganisms">
        <title>Reliable Identification of Environmental Pseudomonas Isolates Using the rpoD Gene.</title>
        <authorList>
            <consortium name="The Broad Institute Genome Sequencing Platform"/>
            <person name="Girard L."/>
            <person name="Lood C."/>
            <person name="Rokni-Zadeh H."/>
            <person name="van Noort V."/>
            <person name="Lavigne R."/>
            <person name="De Mot R."/>
        </authorList>
    </citation>
    <scope>NUCLEOTIDE SEQUENCE</scope>
    <source>
        <strain evidence="2">BW13M1</strain>
    </source>
</reference>
<feature type="domain" description="N-acetyltransferase" evidence="1">
    <location>
        <begin position="1"/>
        <end position="130"/>
    </location>
</feature>
<dbReference type="SUPFAM" id="SSF55729">
    <property type="entry name" value="Acyl-CoA N-acyltransferases (Nat)"/>
    <property type="match status" value="1"/>
</dbReference>
<dbReference type="Gene3D" id="3.40.630.30">
    <property type="match status" value="1"/>
</dbReference>
<dbReference type="InterPro" id="IPR000182">
    <property type="entry name" value="GNAT_dom"/>
</dbReference>